<gene>
    <name evidence="1" type="ORF">GMJLKIPL_3497</name>
</gene>
<proteinExistence type="predicted"/>
<evidence type="ECO:0000313" key="1">
    <source>
        <dbReference type="EMBL" id="GJE01563.1"/>
    </source>
</evidence>
<reference evidence="1" key="2">
    <citation type="submission" date="2021-08" db="EMBL/GenBank/DDBJ databases">
        <authorList>
            <person name="Tani A."/>
            <person name="Ola A."/>
            <person name="Ogura Y."/>
            <person name="Katsura K."/>
            <person name="Hayashi T."/>
        </authorList>
    </citation>
    <scope>NUCLEOTIDE SEQUENCE</scope>
    <source>
        <strain evidence="1">DSM 17168</strain>
    </source>
</reference>
<evidence type="ECO:0000313" key="2">
    <source>
        <dbReference type="Proteomes" id="UP001055153"/>
    </source>
</evidence>
<dbReference type="Proteomes" id="UP001055153">
    <property type="component" value="Unassembled WGS sequence"/>
</dbReference>
<dbReference type="EMBL" id="BPQQ01000040">
    <property type="protein sequence ID" value="GJE01563.1"/>
    <property type="molecule type" value="Genomic_DNA"/>
</dbReference>
<organism evidence="1 2">
    <name type="scientific">Methylobacterium isbiliense</name>
    <dbReference type="NCBI Taxonomy" id="315478"/>
    <lineage>
        <taxon>Bacteria</taxon>
        <taxon>Pseudomonadati</taxon>
        <taxon>Pseudomonadota</taxon>
        <taxon>Alphaproteobacteria</taxon>
        <taxon>Hyphomicrobiales</taxon>
        <taxon>Methylobacteriaceae</taxon>
        <taxon>Methylobacterium</taxon>
    </lineage>
</organism>
<reference evidence="1" key="1">
    <citation type="journal article" date="2021" name="Front. Microbiol.">
        <title>Comprehensive Comparative Genomics and Phenotyping of Methylobacterium Species.</title>
        <authorList>
            <person name="Alessa O."/>
            <person name="Ogura Y."/>
            <person name="Fujitani Y."/>
            <person name="Takami H."/>
            <person name="Hayashi T."/>
            <person name="Sahin N."/>
            <person name="Tani A."/>
        </authorList>
    </citation>
    <scope>NUCLEOTIDE SEQUENCE</scope>
    <source>
        <strain evidence="1">DSM 17168</strain>
    </source>
</reference>
<accession>A0ABQ4SII7</accession>
<keyword evidence="2" id="KW-1185">Reference proteome</keyword>
<comment type="caution">
    <text evidence="1">The sequence shown here is derived from an EMBL/GenBank/DDBJ whole genome shotgun (WGS) entry which is preliminary data.</text>
</comment>
<sequence>MSLTTHLSPDERDALAKAGEEALNLCLGRFVAEERAAFWHAIRCCYVQSPKPAPKAPQMPAGVPVTAPEALPLPDLAALPDPAAIPAPHVIQAAADL</sequence>
<dbReference type="RefSeq" id="WP_238236549.1">
    <property type="nucleotide sequence ID" value="NZ_BPQQ01000040.1"/>
</dbReference>
<protein>
    <submittedName>
        <fullName evidence="1">Uncharacterized protein</fullName>
    </submittedName>
</protein>
<name>A0ABQ4SII7_9HYPH</name>